<dbReference type="SUPFAM" id="SSF51110">
    <property type="entry name" value="alpha-D-mannose-specific plant lectins"/>
    <property type="match status" value="1"/>
</dbReference>
<evidence type="ECO:0000256" key="10">
    <source>
        <dbReference type="ARBA" id="ARBA00023157"/>
    </source>
</evidence>
<dbReference type="InterPro" id="IPR024171">
    <property type="entry name" value="SRK-like_kinase"/>
</dbReference>
<evidence type="ECO:0000256" key="3">
    <source>
        <dbReference type="ARBA" id="ARBA00022527"/>
    </source>
</evidence>
<dbReference type="Gene3D" id="3.30.200.20">
    <property type="entry name" value="Phosphorylase Kinase, domain 1"/>
    <property type="match status" value="1"/>
</dbReference>
<feature type="domain" description="Bulb-type lectin" evidence="20">
    <location>
        <begin position="34"/>
        <end position="164"/>
    </location>
</feature>
<dbReference type="SMART" id="SM00220">
    <property type="entry name" value="S_TKc"/>
    <property type="match status" value="1"/>
</dbReference>
<dbReference type="InterPro" id="IPR000858">
    <property type="entry name" value="S_locus_glycoprot_dom"/>
</dbReference>
<dbReference type="SUPFAM" id="SSF56112">
    <property type="entry name" value="Protein kinase-like (PK-like)"/>
    <property type="match status" value="1"/>
</dbReference>
<dbReference type="GO" id="GO:0004674">
    <property type="term" value="F:protein serine/threonine kinase activity"/>
    <property type="evidence" value="ECO:0007669"/>
    <property type="project" value="UniProtKB-KW"/>
</dbReference>
<keyword evidence="12" id="KW-0325">Glycoprotein</keyword>
<dbReference type="GO" id="GO:0048544">
    <property type="term" value="P:recognition of pollen"/>
    <property type="evidence" value="ECO:0007669"/>
    <property type="project" value="InterPro"/>
</dbReference>
<reference evidence="22" key="1">
    <citation type="submission" date="2023-07" db="EMBL/GenBank/DDBJ databases">
        <title>A chromosome-level genome assembly of Lolium multiflorum.</title>
        <authorList>
            <person name="Chen Y."/>
            <person name="Copetti D."/>
            <person name="Kolliker R."/>
            <person name="Studer B."/>
        </authorList>
    </citation>
    <scope>NUCLEOTIDE SEQUENCE</scope>
    <source>
        <strain evidence="22">02402/16</strain>
        <tissue evidence="22">Leaf</tissue>
    </source>
</reference>
<dbReference type="FunFam" id="3.30.200.20:FF:000402">
    <property type="entry name" value="Serine/threonine-protein kinase"/>
    <property type="match status" value="1"/>
</dbReference>
<dbReference type="Proteomes" id="UP001231189">
    <property type="component" value="Unassembled WGS sequence"/>
</dbReference>
<protein>
    <recommendedName>
        <fullName evidence="15">Receptor-like serine/threonine-protein kinase</fullName>
        <ecNumber evidence="15">2.7.11.1</ecNumber>
    </recommendedName>
</protein>
<name>A0AAD8SDZ1_LOLMU</name>
<keyword evidence="6 18" id="KW-0732">Signal</keyword>
<dbReference type="InterPro" id="IPR017441">
    <property type="entry name" value="Protein_kinase_ATP_BS"/>
</dbReference>
<dbReference type="EC" id="2.7.11.1" evidence="15"/>
<keyword evidence="7 15" id="KW-0547">Nucleotide-binding</keyword>
<dbReference type="PROSITE" id="PS00108">
    <property type="entry name" value="PROTEIN_KINASE_ST"/>
    <property type="match status" value="1"/>
</dbReference>
<evidence type="ECO:0000256" key="7">
    <source>
        <dbReference type="ARBA" id="ARBA00022741"/>
    </source>
</evidence>
<dbReference type="PROSITE" id="PS00107">
    <property type="entry name" value="PROTEIN_KINASE_ATP"/>
    <property type="match status" value="1"/>
</dbReference>
<comment type="catalytic activity">
    <reaction evidence="14 15">
        <text>L-seryl-[protein] + ATP = O-phospho-L-seryl-[protein] + ADP + H(+)</text>
        <dbReference type="Rhea" id="RHEA:17989"/>
        <dbReference type="Rhea" id="RHEA-COMP:9863"/>
        <dbReference type="Rhea" id="RHEA-COMP:11604"/>
        <dbReference type="ChEBI" id="CHEBI:15378"/>
        <dbReference type="ChEBI" id="CHEBI:29999"/>
        <dbReference type="ChEBI" id="CHEBI:30616"/>
        <dbReference type="ChEBI" id="CHEBI:83421"/>
        <dbReference type="ChEBI" id="CHEBI:456216"/>
        <dbReference type="EC" id="2.7.11.1"/>
    </reaction>
</comment>
<evidence type="ECO:0000256" key="16">
    <source>
        <dbReference type="PROSITE-ProRule" id="PRU10141"/>
    </source>
</evidence>
<evidence type="ECO:0000256" key="5">
    <source>
        <dbReference type="ARBA" id="ARBA00022679"/>
    </source>
</evidence>
<dbReference type="InterPro" id="IPR036426">
    <property type="entry name" value="Bulb-type_lectin_dom_sf"/>
</dbReference>
<dbReference type="SMART" id="SM00108">
    <property type="entry name" value="B_lectin"/>
    <property type="match status" value="1"/>
</dbReference>
<dbReference type="GO" id="GO:0051707">
    <property type="term" value="P:response to other organism"/>
    <property type="evidence" value="ECO:0007669"/>
    <property type="project" value="UniProtKB-ARBA"/>
</dbReference>
<evidence type="ECO:0000256" key="15">
    <source>
        <dbReference type="PIRNR" id="PIRNR000641"/>
    </source>
</evidence>
<evidence type="ECO:0000259" key="20">
    <source>
        <dbReference type="PROSITE" id="PS50927"/>
    </source>
</evidence>
<feature type="signal peptide" evidence="18">
    <location>
        <begin position="1"/>
        <end position="32"/>
    </location>
</feature>
<dbReference type="Pfam" id="PF01453">
    <property type="entry name" value="B_lectin"/>
    <property type="match status" value="1"/>
</dbReference>
<dbReference type="PROSITE" id="PS50927">
    <property type="entry name" value="BULB_LECTIN"/>
    <property type="match status" value="1"/>
</dbReference>
<evidence type="ECO:0000256" key="17">
    <source>
        <dbReference type="SAM" id="Phobius"/>
    </source>
</evidence>
<keyword evidence="9 15" id="KW-0067">ATP-binding</keyword>
<keyword evidence="17" id="KW-0812">Transmembrane</keyword>
<evidence type="ECO:0000256" key="4">
    <source>
        <dbReference type="ARBA" id="ARBA00022536"/>
    </source>
</evidence>
<keyword evidence="10" id="KW-1015">Disulfide bond</keyword>
<evidence type="ECO:0000256" key="11">
    <source>
        <dbReference type="ARBA" id="ARBA00023170"/>
    </source>
</evidence>
<feature type="binding site" evidence="16">
    <location>
        <position position="545"/>
    </location>
    <ligand>
        <name>ATP</name>
        <dbReference type="ChEBI" id="CHEBI:30616"/>
    </ligand>
</feature>
<dbReference type="FunFam" id="1.10.510.10:FF:000060">
    <property type="entry name" value="G-type lectin S-receptor-like serine/threonine-protein kinase"/>
    <property type="match status" value="1"/>
</dbReference>
<gene>
    <name evidence="22" type="ORF">QYE76_068155</name>
</gene>
<dbReference type="Gene3D" id="1.10.510.10">
    <property type="entry name" value="Transferase(Phosphotransferase) domain 1"/>
    <property type="match status" value="1"/>
</dbReference>
<evidence type="ECO:0000259" key="21">
    <source>
        <dbReference type="PROSITE" id="PS50948"/>
    </source>
</evidence>
<evidence type="ECO:0000313" key="22">
    <source>
        <dbReference type="EMBL" id="KAK1650350.1"/>
    </source>
</evidence>
<dbReference type="CDD" id="cd00028">
    <property type="entry name" value="B_lectin"/>
    <property type="match status" value="1"/>
</dbReference>
<keyword evidence="8 15" id="KW-0418">Kinase</keyword>
<comment type="similarity">
    <text evidence="15">Belongs to the protein kinase superfamily. Ser/Thr protein kinase family.</text>
</comment>
<dbReference type="SMART" id="SM00473">
    <property type="entry name" value="PAN_AP"/>
    <property type="match status" value="1"/>
</dbReference>
<dbReference type="InterPro" id="IPR001245">
    <property type="entry name" value="Ser-Thr/Tyr_kinase_cat_dom"/>
</dbReference>
<feature type="transmembrane region" description="Helical" evidence="17">
    <location>
        <begin position="449"/>
        <end position="468"/>
    </location>
</feature>
<evidence type="ECO:0000313" key="23">
    <source>
        <dbReference type="Proteomes" id="UP001231189"/>
    </source>
</evidence>
<dbReference type="CDD" id="cd14066">
    <property type="entry name" value="STKc_IRAK"/>
    <property type="match status" value="1"/>
</dbReference>
<keyword evidence="2" id="KW-1003">Cell membrane</keyword>
<evidence type="ECO:0000256" key="18">
    <source>
        <dbReference type="SAM" id="SignalP"/>
    </source>
</evidence>
<dbReference type="Pfam" id="PF07714">
    <property type="entry name" value="PK_Tyr_Ser-Thr"/>
    <property type="match status" value="1"/>
</dbReference>
<keyword evidence="4" id="KW-0245">EGF-like domain</keyword>
<feature type="chain" id="PRO_5042173441" description="Receptor-like serine/threonine-protein kinase" evidence="18">
    <location>
        <begin position="33"/>
        <end position="832"/>
    </location>
</feature>
<dbReference type="PIRSF" id="PIRSF000641">
    <property type="entry name" value="SRK"/>
    <property type="match status" value="1"/>
</dbReference>
<evidence type="ECO:0000259" key="19">
    <source>
        <dbReference type="PROSITE" id="PS50011"/>
    </source>
</evidence>
<dbReference type="Pfam" id="PF08276">
    <property type="entry name" value="PAN_2"/>
    <property type="match status" value="1"/>
</dbReference>
<organism evidence="22 23">
    <name type="scientific">Lolium multiflorum</name>
    <name type="common">Italian ryegrass</name>
    <name type="synonym">Lolium perenne subsp. multiflorum</name>
    <dbReference type="NCBI Taxonomy" id="4521"/>
    <lineage>
        <taxon>Eukaryota</taxon>
        <taxon>Viridiplantae</taxon>
        <taxon>Streptophyta</taxon>
        <taxon>Embryophyta</taxon>
        <taxon>Tracheophyta</taxon>
        <taxon>Spermatophyta</taxon>
        <taxon>Magnoliopsida</taxon>
        <taxon>Liliopsida</taxon>
        <taxon>Poales</taxon>
        <taxon>Poaceae</taxon>
        <taxon>BOP clade</taxon>
        <taxon>Pooideae</taxon>
        <taxon>Poodae</taxon>
        <taxon>Poeae</taxon>
        <taxon>Poeae Chloroplast Group 2 (Poeae type)</taxon>
        <taxon>Loliodinae</taxon>
        <taxon>Loliinae</taxon>
        <taxon>Lolium</taxon>
    </lineage>
</organism>
<comment type="caution">
    <text evidence="22">The sequence shown here is derived from an EMBL/GenBank/DDBJ whole genome shotgun (WGS) entry which is preliminary data.</text>
</comment>
<evidence type="ECO:0000256" key="14">
    <source>
        <dbReference type="ARBA" id="ARBA00048679"/>
    </source>
</evidence>
<dbReference type="Pfam" id="PF00954">
    <property type="entry name" value="S_locus_glycop"/>
    <property type="match status" value="1"/>
</dbReference>
<dbReference type="InterPro" id="IPR003609">
    <property type="entry name" value="Pan_app"/>
</dbReference>
<dbReference type="PROSITE" id="PS50948">
    <property type="entry name" value="PAN"/>
    <property type="match status" value="1"/>
</dbReference>
<proteinExistence type="inferred from homology"/>
<dbReference type="AlphaFoldDB" id="A0AAD8SDZ1"/>
<evidence type="ECO:0000256" key="12">
    <source>
        <dbReference type="ARBA" id="ARBA00023180"/>
    </source>
</evidence>
<dbReference type="InterPro" id="IPR008271">
    <property type="entry name" value="Ser/Thr_kinase_AS"/>
</dbReference>
<evidence type="ECO:0000256" key="2">
    <source>
        <dbReference type="ARBA" id="ARBA00022475"/>
    </source>
</evidence>
<feature type="domain" description="Apple" evidence="21">
    <location>
        <begin position="349"/>
        <end position="435"/>
    </location>
</feature>
<dbReference type="PROSITE" id="PS50011">
    <property type="entry name" value="PROTEIN_KINASE_DOM"/>
    <property type="match status" value="1"/>
</dbReference>
<keyword evidence="17" id="KW-1133">Transmembrane helix</keyword>
<dbReference type="Gene3D" id="2.90.10.10">
    <property type="entry name" value="Bulb-type lectin domain"/>
    <property type="match status" value="1"/>
</dbReference>
<evidence type="ECO:0000256" key="13">
    <source>
        <dbReference type="ARBA" id="ARBA00047899"/>
    </source>
</evidence>
<dbReference type="PANTHER" id="PTHR27002">
    <property type="entry name" value="RECEPTOR-LIKE SERINE/THREONINE-PROTEIN KINASE SD1-8"/>
    <property type="match status" value="1"/>
</dbReference>
<evidence type="ECO:0000256" key="9">
    <source>
        <dbReference type="ARBA" id="ARBA00022840"/>
    </source>
</evidence>
<comment type="catalytic activity">
    <reaction evidence="13 15">
        <text>L-threonyl-[protein] + ATP = O-phospho-L-threonyl-[protein] + ADP + H(+)</text>
        <dbReference type="Rhea" id="RHEA:46608"/>
        <dbReference type="Rhea" id="RHEA-COMP:11060"/>
        <dbReference type="Rhea" id="RHEA-COMP:11605"/>
        <dbReference type="ChEBI" id="CHEBI:15378"/>
        <dbReference type="ChEBI" id="CHEBI:30013"/>
        <dbReference type="ChEBI" id="CHEBI:30616"/>
        <dbReference type="ChEBI" id="CHEBI:61977"/>
        <dbReference type="ChEBI" id="CHEBI:456216"/>
        <dbReference type="EC" id="2.7.11.1"/>
    </reaction>
</comment>
<dbReference type="GO" id="GO:0005886">
    <property type="term" value="C:plasma membrane"/>
    <property type="evidence" value="ECO:0007669"/>
    <property type="project" value="UniProtKB-SubCell"/>
</dbReference>
<keyword evidence="3 15" id="KW-0723">Serine/threonine-protein kinase</keyword>
<evidence type="ECO:0000256" key="1">
    <source>
        <dbReference type="ARBA" id="ARBA00004251"/>
    </source>
</evidence>
<keyword evidence="5 15" id="KW-0808">Transferase</keyword>
<feature type="domain" description="Protein kinase" evidence="19">
    <location>
        <begin position="517"/>
        <end position="794"/>
    </location>
</feature>
<evidence type="ECO:0000256" key="6">
    <source>
        <dbReference type="ARBA" id="ARBA00022729"/>
    </source>
</evidence>
<comment type="subcellular location">
    <subcellularLocation>
        <location evidence="1">Cell membrane</location>
        <topology evidence="1">Single-pass type I membrane protein</topology>
    </subcellularLocation>
</comment>
<evidence type="ECO:0000256" key="8">
    <source>
        <dbReference type="ARBA" id="ARBA00022777"/>
    </source>
</evidence>
<accession>A0AAD8SDZ1</accession>
<dbReference type="InterPro" id="IPR000719">
    <property type="entry name" value="Prot_kinase_dom"/>
</dbReference>
<dbReference type="InterPro" id="IPR001480">
    <property type="entry name" value="Bulb-type_lectin_dom"/>
</dbReference>
<keyword evidence="17" id="KW-0472">Membrane</keyword>
<dbReference type="EMBL" id="JAUUTY010000004">
    <property type="protein sequence ID" value="KAK1650350.1"/>
    <property type="molecule type" value="Genomic_DNA"/>
</dbReference>
<sequence length="832" mass="92451">MLPSMAVKEDGLAIMAYILFLMLLFLSSFCQSADDHLKHTNPLTPDDMLISDGGDFALGFLSLASSSNKSLLYLGIWYHSIPGRTVVWIANRDKPIIEATPSSPKLVITNNSDLVLSDSQGHAVWTTANSITDGAGAGAYAVLLNSGNLVLRFPNGTDIWQSFHYLTDTILPNMKVLLSYKGQVVSRLVAWKGPDDPSSGDFSCSGDPSFPDLQLVIWQGTRPYCRITVWNSVSVLDLNNNGSMVYQTAINVGDKLFFEFTVSVGSPLTRITLDHTGRLRSLSWNNASSSWAIVSERPAAACELYASCGPFSYCDFTAGTTSTCRCLDGYEPNGPNFTAGCRRTEELKCGKQSHFLTLPQMKVPDKFLHIHNRSLEQCEDECSRNCSCTAYAYANWSSGSGNSVVDPSRCLVWTEELVDTGKSSDYGENLHLRLVDSSAADKKGNLVKYVLPIIACMLLLTCIALIWIRKYRGKRRKKNVQKKLMVGYLSSSNELEGENIEFPFVTLEEVLAATDNFSDSNLLGRGGFGKVYKGNLQGGKEVAIKRLSKDSGQGIEEFRNEVVLIAKLQHRNLVRLLSCCVHEDEKLLIYEYLPNKSLDAFLFDAARKHVLDWLTRFKIIKGVARGLLYLHQDSRLTIIHRDLKASNILLDTEMTPKISDFGMARIFSEKQQQVNTCRVVGTYGYMSPEYAMGGAFSVKSDTYSFGVLLLEILSGLKINSRQPVNFSSLITYAWRLWEDGKAVQLVDSSIIENCPFHEVLRCIHVGLLCIQDRPSDRPFMSSVMFMLENESALLPAPRQPLYFDLGNCKAGETRENIEESASAMSITTLEGR</sequence>
<keyword evidence="23" id="KW-1185">Reference proteome</keyword>
<dbReference type="CDD" id="cd01098">
    <property type="entry name" value="PAN_AP_plant"/>
    <property type="match status" value="1"/>
</dbReference>
<dbReference type="InterPro" id="IPR011009">
    <property type="entry name" value="Kinase-like_dom_sf"/>
</dbReference>
<dbReference type="GO" id="GO:0005524">
    <property type="term" value="F:ATP binding"/>
    <property type="evidence" value="ECO:0007669"/>
    <property type="project" value="UniProtKB-UniRule"/>
</dbReference>
<keyword evidence="11" id="KW-0675">Receptor</keyword>
<dbReference type="PANTHER" id="PTHR27002:SF1045">
    <property type="entry name" value="RECEPTOR-LIKE SERINE_THREONINE-PROTEIN KINASE"/>
    <property type="match status" value="1"/>
</dbReference>